<feature type="domain" description="Dienelactone hydrolase" evidence="1">
    <location>
        <begin position="46"/>
        <end position="268"/>
    </location>
</feature>
<dbReference type="Pfam" id="PF01738">
    <property type="entry name" value="DLH"/>
    <property type="match status" value="1"/>
</dbReference>
<accession>A0A840LBD2</accession>
<sequence length="273" mass="29119">MSQTTSAASLGYAAAAQASLAQAIHTPATGLQAGPFSLDVAGFALSGYSARPLAVDKPPVILLISEIFGVHEHIADVARRLAQQGYWALAPALFLRQGDAGAYRDIPTLMQDVVYKVPDAQVMADLDAVLAWAQAQGGDVGRLGVTGFCWGGRISWLYAAHNPAVRAAVAWYGRVIGVCSERTPAHPIDRVGQLHGPVLGLYGGCDEGIALDTVDKMKLALKKGSVAAQRSEIHVYPQAPHAFFADYRPSYRQDEAVDGWQRCLAWFAVHGVV</sequence>
<keyword evidence="2" id="KW-0378">Hydrolase</keyword>
<name>A0A840LBD2_9BURK</name>
<dbReference type="InterPro" id="IPR002925">
    <property type="entry name" value="Dienelactn_hydro"/>
</dbReference>
<evidence type="ECO:0000313" key="2">
    <source>
        <dbReference type="EMBL" id="MBB4845480.1"/>
    </source>
</evidence>
<reference evidence="2 3" key="1">
    <citation type="submission" date="2020-08" db="EMBL/GenBank/DDBJ databases">
        <title>Functional genomics of gut bacteria from endangered species of beetles.</title>
        <authorList>
            <person name="Carlos-Shanley C."/>
        </authorList>
    </citation>
    <scope>NUCLEOTIDE SEQUENCE [LARGE SCALE GENOMIC DNA]</scope>
    <source>
        <strain evidence="2 3">S00239</strain>
    </source>
</reference>
<dbReference type="GO" id="GO:0008806">
    <property type="term" value="F:carboxymethylenebutenolidase activity"/>
    <property type="evidence" value="ECO:0007669"/>
    <property type="project" value="UniProtKB-EC"/>
</dbReference>
<dbReference type="EC" id="3.1.1.45" evidence="2"/>
<evidence type="ECO:0000259" key="1">
    <source>
        <dbReference type="Pfam" id="PF01738"/>
    </source>
</evidence>
<dbReference type="PANTHER" id="PTHR46623:SF6">
    <property type="entry name" value="ALPHA_BETA-HYDROLASES SUPERFAMILY PROTEIN"/>
    <property type="match status" value="1"/>
</dbReference>
<protein>
    <submittedName>
        <fullName evidence="2">Carboxymethylenebutenolidase</fullName>
        <ecNumber evidence="2">3.1.1.45</ecNumber>
    </submittedName>
</protein>
<organism evidence="2 3">
    <name type="scientific">Roseateles oligotrophus</name>
    <dbReference type="NCBI Taxonomy" id="1769250"/>
    <lineage>
        <taxon>Bacteria</taxon>
        <taxon>Pseudomonadati</taxon>
        <taxon>Pseudomonadota</taxon>
        <taxon>Betaproteobacteria</taxon>
        <taxon>Burkholderiales</taxon>
        <taxon>Sphaerotilaceae</taxon>
        <taxon>Roseateles</taxon>
    </lineage>
</organism>
<dbReference type="SUPFAM" id="SSF53474">
    <property type="entry name" value="alpha/beta-Hydrolases"/>
    <property type="match status" value="1"/>
</dbReference>
<proteinExistence type="predicted"/>
<dbReference type="InterPro" id="IPR051049">
    <property type="entry name" value="Dienelactone_hydrolase-like"/>
</dbReference>
<dbReference type="InterPro" id="IPR029058">
    <property type="entry name" value="AB_hydrolase_fold"/>
</dbReference>
<comment type="caution">
    <text evidence="2">The sequence shown here is derived from an EMBL/GenBank/DDBJ whole genome shotgun (WGS) entry which is preliminary data.</text>
</comment>
<keyword evidence="3" id="KW-1185">Reference proteome</keyword>
<dbReference type="EMBL" id="JACHLP010000009">
    <property type="protein sequence ID" value="MBB4845480.1"/>
    <property type="molecule type" value="Genomic_DNA"/>
</dbReference>
<dbReference type="PANTHER" id="PTHR46623">
    <property type="entry name" value="CARBOXYMETHYLENEBUTENOLIDASE-RELATED"/>
    <property type="match status" value="1"/>
</dbReference>
<gene>
    <name evidence="2" type="ORF">HNP55_004030</name>
</gene>
<evidence type="ECO:0000313" key="3">
    <source>
        <dbReference type="Proteomes" id="UP000562027"/>
    </source>
</evidence>
<dbReference type="AlphaFoldDB" id="A0A840LBD2"/>
<dbReference type="Gene3D" id="3.40.50.1820">
    <property type="entry name" value="alpha/beta hydrolase"/>
    <property type="match status" value="1"/>
</dbReference>
<dbReference type="Proteomes" id="UP000562027">
    <property type="component" value="Unassembled WGS sequence"/>
</dbReference>
<dbReference type="RefSeq" id="WP_184303506.1">
    <property type="nucleotide sequence ID" value="NZ_JACHLP010000009.1"/>
</dbReference>